<keyword evidence="4 5" id="KW-0472">Membrane</keyword>
<dbReference type="GO" id="GO:0016787">
    <property type="term" value="F:hydrolase activity"/>
    <property type="evidence" value="ECO:0007669"/>
    <property type="project" value="UniProtKB-KW"/>
</dbReference>
<organism evidence="6 7">
    <name type="scientific">Gulbenkiania indica</name>
    <dbReference type="NCBI Taxonomy" id="375574"/>
    <lineage>
        <taxon>Bacteria</taxon>
        <taxon>Pseudomonadati</taxon>
        <taxon>Pseudomonadota</taxon>
        <taxon>Betaproteobacteria</taxon>
        <taxon>Neisseriales</taxon>
        <taxon>Chromobacteriaceae</taxon>
        <taxon>Gulbenkiania</taxon>
    </lineage>
</organism>
<evidence type="ECO:0000256" key="2">
    <source>
        <dbReference type="ARBA" id="ARBA00022692"/>
    </source>
</evidence>
<dbReference type="EMBL" id="CYHA01000001">
    <property type="protein sequence ID" value="CUA81559.1"/>
    <property type="molecule type" value="Genomic_DNA"/>
</dbReference>
<feature type="transmembrane region" description="Helical" evidence="5">
    <location>
        <begin position="151"/>
        <end position="174"/>
    </location>
</feature>
<reference evidence="7" key="1">
    <citation type="submission" date="2015-08" db="EMBL/GenBank/DDBJ databases">
        <authorList>
            <person name="Varghese N."/>
        </authorList>
    </citation>
    <scope>NUCLEOTIDE SEQUENCE [LARGE SCALE GENOMIC DNA]</scope>
    <source>
        <strain evidence="7">DSM 17901</strain>
    </source>
</reference>
<dbReference type="GO" id="GO:0016020">
    <property type="term" value="C:membrane"/>
    <property type="evidence" value="ECO:0007669"/>
    <property type="project" value="UniProtKB-SubCell"/>
</dbReference>
<keyword evidence="6" id="KW-0378">Hydrolase</keyword>
<gene>
    <name evidence="6" type="ORF">Ga0061063_0401</name>
</gene>
<keyword evidence="3 5" id="KW-1133">Transmembrane helix</keyword>
<accession>A0A0K6GS30</accession>
<dbReference type="OrthoDB" id="9811701at2"/>
<dbReference type="PANTHER" id="PTHR30249">
    <property type="entry name" value="PUTATIVE SEROTONIN TRANSPORTER"/>
    <property type="match status" value="1"/>
</dbReference>
<dbReference type="AlphaFoldDB" id="A0A0K6GS30"/>
<dbReference type="STRING" id="375574.GCA_001418035_00200"/>
<evidence type="ECO:0000256" key="5">
    <source>
        <dbReference type="SAM" id="Phobius"/>
    </source>
</evidence>
<feature type="transmembrane region" description="Helical" evidence="5">
    <location>
        <begin position="96"/>
        <end position="120"/>
    </location>
</feature>
<dbReference type="Proteomes" id="UP000243535">
    <property type="component" value="Unassembled WGS sequence"/>
</dbReference>
<evidence type="ECO:0000313" key="6">
    <source>
        <dbReference type="EMBL" id="CUA81559.1"/>
    </source>
</evidence>
<protein>
    <submittedName>
        <fullName evidence="6">Putative effector of murein hydrolase</fullName>
    </submittedName>
</protein>
<evidence type="ECO:0000256" key="1">
    <source>
        <dbReference type="ARBA" id="ARBA00004141"/>
    </source>
</evidence>
<sequence length="233" mass="24111">MLEFIRTSPLVAIFVTLVAYRAAIAINRHFRGHPLSNPVLVGCLLLLAWLVATGTTFDHYIRGGQFIQMLLGPATVALAVPLYSNLARLKRAALPLALSIGIGGLTGIVSAVGFGAVAGLPHEVLLSLSTRAVTTPIAMGVSQGIGGIPELSAMFVILSGIFGAVIVKPLFGWLRLNDETVLGVSTGIAAHGIGMARVFQISEPAGAFAGLAMGLNGLFTAVVVPLLVGFIHP</sequence>
<name>A0A0K6GS30_9NEIS</name>
<dbReference type="RefSeq" id="WP_055433137.1">
    <property type="nucleotide sequence ID" value="NZ_CYHA01000001.1"/>
</dbReference>
<feature type="transmembrane region" description="Helical" evidence="5">
    <location>
        <begin position="205"/>
        <end position="231"/>
    </location>
</feature>
<feature type="transmembrane region" description="Helical" evidence="5">
    <location>
        <begin position="181"/>
        <end position="199"/>
    </location>
</feature>
<keyword evidence="7" id="KW-1185">Reference proteome</keyword>
<proteinExistence type="predicted"/>
<dbReference type="PANTHER" id="PTHR30249:SF0">
    <property type="entry name" value="PLASTIDAL GLYCOLATE_GLYCERATE TRANSLOCATOR 1, CHLOROPLASTIC"/>
    <property type="match status" value="1"/>
</dbReference>
<comment type="subcellular location">
    <subcellularLocation>
        <location evidence="1">Membrane</location>
        <topology evidence="1">Multi-pass membrane protein</topology>
    </subcellularLocation>
</comment>
<evidence type="ECO:0000313" key="7">
    <source>
        <dbReference type="Proteomes" id="UP000243535"/>
    </source>
</evidence>
<feature type="transmembrane region" description="Helical" evidence="5">
    <location>
        <begin position="35"/>
        <end position="54"/>
    </location>
</feature>
<dbReference type="InterPro" id="IPR007300">
    <property type="entry name" value="CidB/LrgB"/>
</dbReference>
<feature type="transmembrane region" description="Helical" evidence="5">
    <location>
        <begin position="6"/>
        <end position="23"/>
    </location>
</feature>
<evidence type="ECO:0000256" key="4">
    <source>
        <dbReference type="ARBA" id="ARBA00023136"/>
    </source>
</evidence>
<dbReference type="Pfam" id="PF04172">
    <property type="entry name" value="LrgB"/>
    <property type="match status" value="1"/>
</dbReference>
<feature type="transmembrane region" description="Helical" evidence="5">
    <location>
        <begin position="66"/>
        <end position="84"/>
    </location>
</feature>
<keyword evidence="2 5" id="KW-0812">Transmembrane</keyword>
<evidence type="ECO:0000256" key="3">
    <source>
        <dbReference type="ARBA" id="ARBA00022989"/>
    </source>
</evidence>